<comment type="subunit">
    <text evidence="2">Forms a heterodimer with MurT.</text>
</comment>
<dbReference type="RefSeq" id="WP_006547328.1">
    <property type="nucleotide sequence ID" value="NZ_DS999545.1"/>
</dbReference>
<dbReference type="HAMAP" id="MF_02213">
    <property type="entry name" value="Lipid_II_synth_GatD"/>
    <property type="match status" value="1"/>
</dbReference>
<dbReference type="CDD" id="cd01750">
    <property type="entry name" value="GATase1_CobQ"/>
    <property type="match status" value="1"/>
</dbReference>
<dbReference type="HOGENOM" id="CLU_064047_0_0_11"/>
<organism evidence="4 5">
    <name type="scientific">Gleimia coleocanis DSM 15436</name>
    <dbReference type="NCBI Taxonomy" id="525245"/>
    <lineage>
        <taxon>Bacteria</taxon>
        <taxon>Bacillati</taxon>
        <taxon>Actinomycetota</taxon>
        <taxon>Actinomycetes</taxon>
        <taxon>Actinomycetales</taxon>
        <taxon>Actinomycetaceae</taxon>
        <taxon>Gleimia</taxon>
    </lineage>
</organism>
<feature type="active site" description="Nucleophile" evidence="2">
    <location>
        <position position="94"/>
    </location>
</feature>
<keyword evidence="2" id="KW-0961">Cell wall biogenesis/degradation</keyword>
<keyword evidence="5" id="KW-1185">Reference proteome</keyword>
<feature type="domain" description="CobB/CobQ-like glutamine amidotransferase" evidence="3">
    <location>
        <begin position="6"/>
        <end position="198"/>
    </location>
</feature>
<keyword evidence="2" id="KW-0436">Ligase</keyword>
<dbReference type="InterPro" id="IPR043702">
    <property type="entry name" value="Lipid_II_synth_GatD"/>
</dbReference>
<dbReference type="Pfam" id="PF07685">
    <property type="entry name" value="GATase_3"/>
    <property type="match status" value="1"/>
</dbReference>
<keyword evidence="1 2" id="KW-0315">Glutamine amidotransferase</keyword>
<comment type="similarity">
    <text evidence="2">Belongs to the CobB/CobQ family. GatD subfamily.</text>
</comment>
<dbReference type="EC" id="3.5.1.2" evidence="2"/>
<reference evidence="4 5" key="1">
    <citation type="submission" date="2009-01" db="EMBL/GenBank/DDBJ databases">
        <authorList>
            <person name="Qin X."/>
            <person name="Bachman B."/>
            <person name="Battles P."/>
            <person name="Bell A."/>
            <person name="Bess C."/>
            <person name="Bickham C."/>
            <person name="Chaboub L."/>
            <person name="Chen D."/>
            <person name="Coyle M."/>
            <person name="Deiros D.R."/>
            <person name="Dinh H."/>
            <person name="Forbes L."/>
            <person name="Fowler G."/>
            <person name="Francisco L."/>
            <person name="Fu Q."/>
            <person name="Gubbala S."/>
            <person name="Hale W."/>
            <person name="Han Y."/>
            <person name="Hemphill L."/>
            <person name="Highlander S.K."/>
            <person name="Hirani K."/>
            <person name="Hogues M."/>
            <person name="Jackson L."/>
            <person name="Jakkamsetti A."/>
            <person name="Javaid M."/>
            <person name="Jiang H."/>
            <person name="Korchina V."/>
            <person name="Kovar C."/>
            <person name="Lara F."/>
            <person name="Lee S."/>
            <person name="Mata R."/>
            <person name="Mathew T."/>
            <person name="Moen C."/>
            <person name="Morales K."/>
            <person name="Munidasa M."/>
            <person name="Nazareth L."/>
            <person name="Ngo R."/>
            <person name="Nguyen L."/>
            <person name="Okwuonu G."/>
            <person name="Ongeri F."/>
            <person name="Patil S."/>
            <person name="Petrosino J."/>
            <person name="Pham C."/>
            <person name="Pham P."/>
            <person name="Pu L.-L."/>
            <person name="Puazo M."/>
            <person name="Raj R."/>
            <person name="Reid J."/>
            <person name="Rouhana J."/>
            <person name="Saada N."/>
            <person name="Shang Y."/>
            <person name="Simmons D."/>
            <person name="Thornton R."/>
            <person name="Warren J."/>
            <person name="Weissenberger G."/>
            <person name="Zhang J."/>
            <person name="Zhang L."/>
            <person name="Zhou C."/>
            <person name="Zhu D."/>
            <person name="Muzny D."/>
            <person name="Worley K."/>
            <person name="Gibbs R."/>
        </authorList>
    </citation>
    <scope>NUCLEOTIDE SEQUENCE [LARGE SCALE GENOMIC DNA]</scope>
    <source>
        <strain evidence="4 5">DSM 15436</strain>
    </source>
</reference>
<dbReference type="OrthoDB" id="9782045at2"/>
<dbReference type="PROSITE" id="PS51274">
    <property type="entry name" value="GATASE_COBBQ"/>
    <property type="match status" value="1"/>
</dbReference>
<dbReference type="GO" id="GO:0004359">
    <property type="term" value="F:glutaminase activity"/>
    <property type="evidence" value="ECO:0007669"/>
    <property type="project" value="UniProtKB-UniRule"/>
</dbReference>
<dbReference type="STRING" id="525245.HMPREF0044_0331"/>
<dbReference type="PANTHER" id="PTHR21343:SF9">
    <property type="entry name" value="LIPID II ISOGLUTAMINYL SYNTHASE (GLUTAMINE-HYDROLYZING) SUBUNIT GATD"/>
    <property type="match status" value="1"/>
</dbReference>
<dbReference type="InterPro" id="IPR029062">
    <property type="entry name" value="Class_I_gatase-like"/>
</dbReference>
<keyword evidence="2" id="KW-0133">Cell shape</keyword>
<dbReference type="PANTHER" id="PTHR21343">
    <property type="entry name" value="DETHIOBIOTIN SYNTHETASE"/>
    <property type="match status" value="1"/>
</dbReference>
<protein>
    <recommendedName>
        <fullName evidence="2">Lipid II isoglutaminyl synthase (glutamine-hydrolyzing) subunit GatD</fullName>
        <ecNumber evidence="2">6.3.5.13</ecNumber>
    </recommendedName>
    <alternativeName>
        <fullName evidence="2">Lipid II isoglutaminyl synthase glutaminase subunit</fullName>
        <ecNumber evidence="2">3.5.1.2</ecNumber>
    </alternativeName>
</protein>
<keyword evidence="2" id="KW-0573">Peptidoglycan synthesis</keyword>
<dbReference type="UniPathway" id="UPA00219"/>
<dbReference type="AlphaFoldDB" id="C0VYU1"/>
<comment type="caution">
    <text evidence="4">The sequence shown here is derived from an EMBL/GenBank/DDBJ whole genome shotgun (WGS) entry which is preliminary data.</text>
</comment>
<dbReference type="InterPro" id="IPR011698">
    <property type="entry name" value="GATase_3"/>
</dbReference>
<dbReference type="GO" id="GO:0008360">
    <property type="term" value="P:regulation of cell shape"/>
    <property type="evidence" value="ECO:0007669"/>
    <property type="project" value="UniProtKB-KW"/>
</dbReference>
<name>C0VYU1_9ACTO</name>
<feature type="active site" evidence="2">
    <location>
        <position position="191"/>
    </location>
</feature>
<proteinExistence type="inferred from homology"/>
<evidence type="ECO:0000259" key="3">
    <source>
        <dbReference type="Pfam" id="PF07685"/>
    </source>
</evidence>
<sequence length="253" mass="27458">MKPIQILQLYPKDMNLYGDWGNTLTLQKRLEWRGIPVEVVDHNPGDSTDFRAADIILGGGGQDAGQAAIQADLLAHSEILRELVADGMPMLMICGLYQMFGRRFLTGEGTEIRGIGVIPAETRAMEARLIGNITLENAEFGTIVGYENHSGQTFLDAGVKPFGTVKLGAGNNDADGVEGAWVKNLIGTYLHGALLPRNPQVADYLLSKALERRAVTGDLDELEGYSAETGLLPLTEVDQIARSAHEDALKRSR</sequence>
<evidence type="ECO:0000313" key="5">
    <source>
        <dbReference type="Proteomes" id="UP000010301"/>
    </source>
</evidence>
<dbReference type="GO" id="GO:0009252">
    <property type="term" value="P:peptidoglycan biosynthetic process"/>
    <property type="evidence" value="ECO:0007669"/>
    <property type="project" value="UniProtKB-UniRule"/>
</dbReference>
<keyword evidence="2" id="KW-0378">Hydrolase</keyword>
<accession>C0VYU1</accession>
<dbReference type="GO" id="GO:0071555">
    <property type="term" value="P:cell wall organization"/>
    <property type="evidence" value="ECO:0007669"/>
    <property type="project" value="UniProtKB-KW"/>
</dbReference>
<gene>
    <name evidence="2" type="primary">gatD</name>
    <name evidence="4" type="ORF">HMPREF0044_0331</name>
</gene>
<comment type="catalytic activity">
    <reaction evidence="2">
        <text>L-glutamine + H2O = L-glutamate + NH4(+)</text>
        <dbReference type="Rhea" id="RHEA:15889"/>
        <dbReference type="ChEBI" id="CHEBI:15377"/>
        <dbReference type="ChEBI" id="CHEBI:28938"/>
        <dbReference type="ChEBI" id="CHEBI:29985"/>
        <dbReference type="ChEBI" id="CHEBI:58359"/>
        <dbReference type="EC" id="3.5.1.2"/>
    </reaction>
</comment>
<comment type="function">
    <text evidence="2">The lipid II isoglutaminyl synthase complex catalyzes the formation of alpha-D-isoglutamine in the cell wall lipid II stem peptide. The GatD subunit catalyzes the hydrolysis of glutamine to glutamate and ammonia. The resulting ammonia molecule is channeled to the active site of MurT.</text>
</comment>
<dbReference type="EMBL" id="ACFG01000004">
    <property type="protein sequence ID" value="EEH64594.1"/>
    <property type="molecule type" value="Genomic_DNA"/>
</dbReference>
<dbReference type="InterPro" id="IPR033949">
    <property type="entry name" value="CobQ_GATase1"/>
</dbReference>
<dbReference type="SUPFAM" id="SSF52317">
    <property type="entry name" value="Class I glutamine amidotransferase-like"/>
    <property type="match status" value="1"/>
</dbReference>
<dbReference type="Proteomes" id="UP000010301">
    <property type="component" value="Unassembled WGS sequence"/>
</dbReference>
<dbReference type="Gene3D" id="3.40.50.880">
    <property type="match status" value="1"/>
</dbReference>
<dbReference type="EC" id="6.3.5.13" evidence="2"/>
<feature type="binding site" evidence="2">
    <location>
        <position position="128"/>
    </location>
    <ligand>
        <name>substrate</name>
    </ligand>
</feature>
<dbReference type="GO" id="GO:0009236">
    <property type="term" value="P:cobalamin biosynthetic process"/>
    <property type="evidence" value="ECO:0007669"/>
    <property type="project" value="InterPro"/>
</dbReference>
<dbReference type="GO" id="GO:0140282">
    <property type="term" value="F:carbon-nitrogen ligase activity on lipid II"/>
    <property type="evidence" value="ECO:0007669"/>
    <property type="project" value="UniProtKB-UniRule"/>
</dbReference>
<comment type="catalytic activity">
    <reaction evidence="2">
        <text>beta-D-GlcNAc-(1-&gt;4)-Mur2Ac(oyl-L-Ala-gamma-D-Glu-L-Lys-D-Ala-D-Ala)-di-trans,octa-cis-undecaprenyl diphosphate + L-glutamine + ATP + H2O = beta-D-GlcNAc-(1-&gt;4)-Mur2Ac(oyl-L-Ala-D-isoglutaminyl-L-Lys-D-Ala-D-Ala)-di-trans,octa-cis-undecaprenyl diphosphate + L-glutamate + ADP + phosphate + H(+)</text>
        <dbReference type="Rhea" id="RHEA:57928"/>
        <dbReference type="ChEBI" id="CHEBI:15377"/>
        <dbReference type="ChEBI" id="CHEBI:15378"/>
        <dbReference type="ChEBI" id="CHEBI:29985"/>
        <dbReference type="ChEBI" id="CHEBI:30616"/>
        <dbReference type="ChEBI" id="CHEBI:43474"/>
        <dbReference type="ChEBI" id="CHEBI:58359"/>
        <dbReference type="ChEBI" id="CHEBI:60033"/>
        <dbReference type="ChEBI" id="CHEBI:62233"/>
        <dbReference type="ChEBI" id="CHEBI:456216"/>
        <dbReference type="EC" id="6.3.5.13"/>
    </reaction>
</comment>
<dbReference type="eggNOG" id="COG3442">
    <property type="taxonomic scope" value="Bacteria"/>
</dbReference>
<evidence type="ECO:0000313" key="4">
    <source>
        <dbReference type="EMBL" id="EEH64594.1"/>
    </source>
</evidence>
<evidence type="ECO:0000256" key="2">
    <source>
        <dbReference type="HAMAP-Rule" id="MF_02213"/>
    </source>
</evidence>
<evidence type="ECO:0000256" key="1">
    <source>
        <dbReference type="ARBA" id="ARBA00022962"/>
    </source>
</evidence>
<comment type="pathway">
    <text evidence="2">Cell wall biogenesis; peptidoglycan biosynthesis.</text>
</comment>